<evidence type="ECO:0000256" key="7">
    <source>
        <dbReference type="SAM" id="Coils"/>
    </source>
</evidence>
<dbReference type="InterPro" id="IPR027640">
    <property type="entry name" value="Kinesin-like_fam"/>
</dbReference>
<reference evidence="10" key="1">
    <citation type="submission" date="2022-01" db="EMBL/GenBank/DDBJ databases">
        <title>Genome Sequence Resource for Two Populations of Ditylenchus destructor, the Migratory Endoparasitic Phytonematode.</title>
        <authorList>
            <person name="Zhang H."/>
            <person name="Lin R."/>
            <person name="Xie B."/>
        </authorList>
    </citation>
    <scope>NUCLEOTIDE SEQUENCE</scope>
    <source>
        <strain evidence="10">BazhouSP</strain>
    </source>
</reference>
<evidence type="ECO:0000256" key="5">
    <source>
        <dbReference type="PROSITE-ProRule" id="PRU00283"/>
    </source>
</evidence>
<dbReference type="AlphaFoldDB" id="A0AAD4N6W2"/>
<dbReference type="GO" id="GO:0007018">
    <property type="term" value="P:microtubule-based movement"/>
    <property type="evidence" value="ECO:0007669"/>
    <property type="project" value="InterPro"/>
</dbReference>
<dbReference type="PROSITE" id="PS50067">
    <property type="entry name" value="KINESIN_MOTOR_2"/>
    <property type="match status" value="1"/>
</dbReference>
<feature type="coiled-coil region" evidence="7">
    <location>
        <begin position="526"/>
        <end position="567"/>
    </location>
</feature>
<evidence type="ECO:0000313" key="11">
    <source>
        <dbReference type="Proteomes" id="UP001201812"/>
    </source>
</evidence>
<dbReference type="PANTHER" id="PTHR24115">
    <property type="entry name" value="KINESIN-RELATED"/>
    <property type="match status" value="1"/>
</dbReference>
<dbReference type="InterPro" id="IPR019821">
    <property type="entry name" value="Kinesin_motor_CS"/>
</dbReference>
<keyword evidence="7" id="KW-0175">Coiled coil</keyword>
<evidence type="ECO:0000256" key="3">
    <source>
        <dbReference type="ARBA" id="ARBA00022840"/>
    </source>
</evidence>
<keyword evidence="4" id="KW-0963">Cytoplasm</keyword>
<dbReference type="PANTHER" id="PTHR24115:SF600">
    <property type="entry name" value="KINESIN-LIKE PROTEIN KIF23"/>
    <property type="match status" value="1"/>
</dbReference>
<dbReference type="GO" id="GO:0005871">
    <property type="term" value="C:kinesin complex"/>
    <property type="evidence" value="ECO:0007669"/>
    <property type="project" value="TreeGrafter"/>
</dbReference>
<dbReference type="GO" id="GO:0005634">
    <property type="term" value="C:nucleus"/>
    <property type="evidence" value="ECO:0007669"/>
    <property type="project" value="TreeGrafter"/>
</dbReference>
<dbReference type="InterPro" id="IPR032384">
    <property type="entry name" value="Kif23_Arf-bd"/>
</dbReference>
<organism evidence="10 11">
    <name type="scientific">Ditylenchus destructor</name>
    <dbReference type="NCBI Taxonomy" id="166010"/>
    <lineage>
        <taxon>Eukaryota</taxon>
        <taxon>Metazoa</taxon>
        <taxon>Ecdysozoa</taxon>
        <taxon>Nematoda</taxon>
        <taxon>Chromadorea</taxon>
        <taxon>Rhabditida</taxon>
        <taxon>Tylenchina</taxon>
        <taxon>Tylenchomorpha</taxon>
        <taxon>Sphaerularioidea</taxon>
        <taxon>Anguinidae</taxon>
        <taxon>Anguininae</taxon>
        <taxon>Ditylenchus</taxon>
    </lineage>
</organism>
<dbReference type="InterPro" id="IPR001752">
    <property type="entry name" value="Kinesin_motor_dom"/>
</dbReference>
<evidence type="ECO:0000256" key="2">
    <source>
        <dbReference type="ARBA" id="ARBA00022741"/>
    </source>
</evidence>
<dbReference type="InterPro" id="IPR038105">
    <property type="entry name" value="Kif23_Arf-bd_sf"/>
</dbReference>
<name>A0AAD4N6W2_9BILA</name>
<keyword evidence="3 5" id="KW-0067">ATP-binding</keyword>
<dbReference type="SUPFAM" id="SSF52540">
    <property type="entry name" value="P-loop containing nucleoside triphosphate hydrolases"/>
    <property type="match status" value="1"/>
</dbReference>
<dbReference type="GO" id="GO:0005874">
    <property type="term" value="C:microtubule"/>
    <property type="evidence" value="ECO:0007669"/>
    <property type="project" value="UniProtKB-KW"/>
</dbReference>
<sequence>MPDTYKKHKKRKRDESTLEVVCRIKASRDPNPCVVAQDDELVRLIPPTSVTRNGEPTTEKFFRFGQVFDGIDSQEKVFKHCCLDLIEDLVRGKSSLLFAYGVTGGGKTYTMTGNKEEPGLLPRAADVLFNSLDGLANRCAFFPNGRNGYFIRNAFDAREEQQKMQSQLNPIKRMITESAQVDGFNQNMAATVFVSYIEIYNDNCYDLLDESLTSESRLNMTKTLRMDDKGQMFVENLTEIEVQSSDEILAQYMKAQERRKQAATDLNASSSRSHSIFNIRLVMAPAAYRSSRLFEQVHPDPDESKIIISQLSMVDLAGSERAKRTNNGQERHIEAGKINEGLLTLRRCLEQLRQNQRRGIASGQVSYRDSKLTFVFKTFFEGAGRIRMILCVNPLSADYDENVHVLKFAEEAQSVKIPKAEVPILPFADMENLLHSRRDVDRWCREAEPFITSDLPQMDIFAMNPQPIFKLNGPSDSESIHKLRDYFSARLAKHKAILETTNSNASSLYNKVVERLCVADLDRGRVSELESDLKDLNHYNRNVSNKNAQLLRENNALKQRLYRYESTEEAGRRRDEEARARERECAAAAEQQRVTLQKVAEIFETPVPAMSKVATLRKQFLSTEELDNVEYSTPKLKRQRHLVAPSSAQPLSNNNNANTMGRQTGAIAALGLAGMGGSAVKAVATGYANPRFQHRRSRSQGNMRTLNHQPMNKIPTGTLLQPQFPKGTKHTTKLEMNDLQKCHEYITSKQKVDQQGNLTTDYVKGEIVPTAGGGTAVMFRDVEKLQQESPTHYVQLPNNFH</sequence>
<keyword evidence="11" id="KW-1185">Reference proteome</keyword>
<dbReference type="GO" id="GO:0008017">
    <property type="term" value="F:microtubule binding"/>
    <property type="evidence" value="ECO:0007669"/>
    <property type="project" value="InterPro"/>
</dbReference>
<dbReference type="InterPro" id="IPR027417">
    <property type="entry name" value="P-loop_NTPase"/>
</dbReference>
<dbReference type="GO" id="GO:0003777">
    <property type="term" value="F:microtubule motor activity"/>
    <property type="evidence" value="ECO:0007669"/>
    <property type="project" value="InterPro"/>
</dbReference>
<proteinExistence type="inferred from homology"/>
<feature type="region of interest" description="Disordered" evidence="8">
    <location>
        <begin position="690"/>
        <end position="728"/>
    </location>
</feature>
<evidence type="ECO:0000256" key="8">
    <source>
        <dbReference type="SAM" id="MobiDB-lite"/>
    </source>
</evidence>
<comment type="similarity">
    <text evidence="5 6">Belongs to the TRAFAC class myosin-kinesin ATPase superfamily. Kinesin family.</text>
</comment>
<dbReference type="GO" id="GO:0005524">
    <property type="term" value="F:ATP binding"/>
    <property type="evidence" value="ECO:0007669"/>
    <property type="project" value="UniProtKB-UniRule"/>
</dbReference>
<dbReference type="EMBL" id="JAKKPZ010000007">
    <property type="protein sequence ID" value="KAI1719117.1"/>
    <property type="molecule type" value="Genomic_DNA"/>
</dbReference>
<keyword evidence="5 6" id="KW-0505">Motor protein</keyword>
<comment type="caution">
    <text evidence="10">The sequence shown here is derived from an EMBL/GenBank/DDBJ whole genome shotgun (WGS) entry which is preliminary data.</text>
</comment>
<evidence type="ECO:0000256" key="4">
    <source>
        <dbReference type="ARBA" id="ARBA00023212"/>
    </source>
</evidence>
<dbReference type="GO" id="GO:0016887">
    <property type="term" value="F:ATP hydrolysis activity"/>
    <property type="evidence" value="ECO:0007669"/>
    <property type="project" value="TreeGrafter"/>
</dbReference>
<accession>A0AAD4N6W2</accession>
<feature type="domain" description="Kinesin motor" evidence="9">
    <location>
        <begin position="17"/>
        <end position="415"/>
    </location>
</feature>
<keyword evidence="6" id="KW-0493">Microtubule</keyword>
<feature type="compositionally biased region" description="Polar residues" evidence="8">
    <location>
        <begin position="699"/>
        <end position="710"/>
    </location>
</feature>
<dbReference type="Gene3D" id="3.40.850.10">
    <property type="entry name" value="Kinesin motor domain"/>
    <property type="match status" value="1"/>
</dbReference>
<evidence type="ECO:0000313" key="10">
    <source>
        <dbReference type="EMBL" id="KAI1719117.1"/>
    </source>
</evidence>
<dbReference type="Gene3D" id="2.60.40.4330">
    <property type="entry name" value="Kinesin-like protein Kif23, Arf6-interacting domain"/>
    <property type="match status" value="1"/>
</dbReference>
<dbReference type="InterPro" id="IPR036961">
    <property type="entry name" value="Kinesin_motor_dom_sf"/>
</dbReference>
<dbReference type="Proteomes" id="UP001201812">
    <property type="component" value="Unassembled WGS sequence"/>
</dbReference>
<keyword evidence="4" id="KW-0206">Cytoskeleton</keyword>
<dbReference type="PRINTS" id="PR00380">
    <property type="entry name" value="KINESINHEAVY"/>
</dbReference>
<dbReference type="Pfam" id="PF00225">
    <property type="entry name" value="Kinesin"/>
    <property type="match status" value="1"/>
</dbReference>
<feature type="binding site" evidence="5">
    <location>
        <begin position="101"/>
        <end position="108"/>
    </location>
    <ligand>
        <name>ATP</name>
        <dbReference type="ChEBI" id="CHEBI:30616"/>
    </ligand>
</feature>
<evidence type="ECO:0000256" key="6">
    <source>
        <dbReference type="RuleBase" id="RU000394"/>
    </source>
</evidence>
<gene>
    <name evidence="10" type="ORF">DdX_06243</name>
</gene>
<dbReference type="GO" id="GO:0051256">
    <property type="term" value="P:mitotic spindle midzone assembly"/>
    <property type="evidence" value="ECO:0007669"/>
    <property type="project" value="TreeGrafter"/>
</dbReference>
<keyword evidence="2 5" id="KW-0547">Nucleotide-binding</keyword>
<evidence type="ECO:0000256" key="1">
    <source>
        <dbReference type="ARBA" id="ARBA00004245"/>
    </source>
</evidence>
<protein>
    <recommendedName>
        <fullName evidence="6">Kinesin-like protein</fullName>
    </recommendedName>
</protein>
<dbReference type="PROSITE" id="PS00411">
    <property type="entry name" value="KINESIN_MOTOR_1"/>
    <property type="match status" value="1"/>
</dbReference>
<dbReference type="SMART" id="SM00129">
    <property type="entry name" value="KISc"/>
    <property type="match status" value="1"/>
</dbReference>
<evidence type="ECO:0000259" key="9">
    <source>
        <dbReference type="PROSITE" id="PS50067"/>
    </source>
</evidence>
<dbReference type="Pfam" id="PF16540">
    <property type="entry name" value="MKLP1_Arf_bdg"/>
    <property type="match status" value="1"/>
</dbReference>
<comment type="subcellular location">
    <subcellularLocation>
        <location evidence="1">Cytoplasm</location>
        <location evidence="1">Cytoskeleton</location>
    </subcellularLocation>
</comment>